<feature type="domain" description="C2H2 AKAP95-type" evidence="13">
    <location>
        <begin position="95"/>
        <end position="118"/>
    </location>
</feature>
<feature type="region of interest" description="Disordered" evidence="12">
    <location>
        <begin position="197"/>
        <end position="327"/>
    </location>
</feature>
<dbReference type="GO" id="GO:0044609">
    <property type="term" value="C:DBIRD complex"/>
    <property type="evidence" value="ECO:0007669"/>
    <property type="project" value="TreeGrafter"/>
</dbReference>
<evidence type="ECO:0000256" key="10">
    <source>
        <dbReference type="ARBA" id="ARBA00040207"/>
    </source>
</evidence>
<keyword evidence="7" id="KW-0238">DNA-binding</keyword>
<evidence type="ECO:0000256" key="8">
    <source>
        <dbReference type="ARBA" id="ARBA00023187"/>
    </source>
</evidence>
<evidence type="ECO:0000256" key="4">
    <source>
        <dbReference type="ARBA" id="ARBA00022737"/>
    </source>
</evidence>
<evidence type="ECO:0000256" key="12">
    <source>
        <dbReference type="SAM" id="MobiDB-lite"/>
    </source>
</evidence>
<evidence type="ECO:0000256" key="3">
    <source>
        <dbReference type="ARBA" id="ARBA00022723"/>
    </source>
</evidence>
<evidence type="ECO:0000256" key="5">
    <source>
        <dbReference type="ARBA" id="ARBA00022771"/>
    </source>
</evidence>
<evidence type="ECO:0000256" key="9">
    <source>
        <dbReference type="ARBA" id="ARBA00023242"/>
    </source>
</evidence>
<dbReference type="GO" id="GO:0008380">
    <property type="term" value="P:RNA splicing"/>
    <property type="evidence" value="ECO:0007669"/>
    <property type="project" value="UniProtKB-KW"/>
</dbReference>
<evidence type="ECO:0000313" key="15">
    <source>
        <dbReference type="Proteomes" id="UP000694388"/>
    </source>
</evidence>
<feature type="compositionally biased region" description="Acidic residues" evidence="12">
    <location>
        <begin position="268"/>
        <end position="285"/>
    </location>
</feature>
<feature type="compositionally biased region" description="Basic and acidic residues" evidence="12">
    <location>
        <begin position="197"/>
        <end position="262"/>
    </location>
</feature>
<dbReference type="InterPro" id="IPR034736">
    <property type="entry name" value="ZF_C2H2_AKAP95"/>
</dbReference>
<keyword evidence="6" id="KW-0862">Zinc</keyword>
<dbReference type="GO" id="GO:0006397">
    <property type="term" value="P:mRNA processing"/>
    <property type="evidence" value="ECO:0007669"/>
    <property type="project" value="UniProtKB-KW"/>
</dbReference>
<proteinExistence type="predicted"/>
<organism evidence="14 15">
    <name type="scientific">Eptatretus burgeri</name>
    <name type="common">Inshore hagfish</name>
    <dbReference type="NCBI Taxonomy" id="7764"/>
    <lineage>
        <taxon>Eukaryota</taxon>
        <taxon>Metazoa</taxon>
        <taxon>Chordata</taxon>
        <taxon>Craniata</taxon>
        <taxon>Vertebrata</taxon>
        <taxon>Cyclostomata</taxon>
        <taxon>Myxini</taxon>
        <taxon>Myxiniformes</taxon>
        <taxon>Myxinidae</taxon>
        <taxon>Eptatretinae</taxon>
        <taxon>Eptatretus</taxon>
    </lineage>
</organism>
<name>A0A8C4N7B5_EPTBU</name>
<dbReference type="InterPro" id="IPR007071">
    <property type="entry name" value="AKAP95"/>
</dbReference>
<evidence type="ECO:0000313" key="14">
    <source>
        <dbReference type="Ensembl" id="ENSEBUP00000003360.1"/>
    </source>
</evidence>
<dbReference type="PANTHER" id="PTHR12190">
    <property type="entry name" value="A-KINASE ANCHOR PROTEIN AKAP 8"/>
    <property type="match status" value="1"/>
</dbReference>
<evidence type="ECO:0000256" key="2">
    <source>
        <dbReference type="ARBA" id="ARBA00022664"/>
    </source>
</evidence>
<dbReference type="OMA" id="KESCNKY"/>
<reference evidence="14" key="1">
    <citation type="submission" date="2025-08" db="UniProtKB">
        <authorList>
            <consortium name="Ensembl"/>
        </authorList>
    </citation>
    <scope>IDENTIFICATION</scope>
</reference>
<dbReference type="GO" id="GO:0003677">
    <property type="term" value="F:DNA binding"/>
    <property type="evidence" value="ECO:0007669"/>
    <property type="project" value="UniProtKB-KW"/>
</dbReference>
<dbReference type="AlphaFoldDB" id="A0A8C4N7B5"/>
<protein>
    <recommendedName>
        <fullName evidence="10">DBIRD complex subunit ZNF326</fullName>
    </recommendedName>
    <alternativeName>
        <fullName evidence="11">Zinc finger protein 326</fullName>
    </alternativeName>
</protein>
<keyword evidence="4" id="KW-0677">Repeat</keyword>
<keyword evidence="5" id="KW-0863">Zinc-finger</keyword>
<keyword evidence="3" id="KW-0479">Metal-binding</keyword>
<reference evidence="14" key="2">
    <citation type="submission" date="2025-09" db="UniProtKB">
        <authorList>
            <consortium name="Ensembl"/>
        </authorList>
    </citation>
    <scope>IDENTIFICATION</scope>
</reference>
<dbReference type="Ensembl" id="ENSEBUT00000003729.1">
    <property type="protein sequence ID" value="ENSEBUP00000003360.1"/>
    <property type="gene ID" value="ENSEBUG00000002446.1"/>
</dbReference>
<dbReference type="Proteomes" id="UP000694388">
    <property type="component" value="Unplaced"/>
</dbReference>
<evidence type="ECO:0000259" key="13">
    <source>
        <dbReference type="PROSITE" id="PS51799"/>
    </source>
</evidence>
<dbReference type="PROSITE" id="PS51799">
    <property type="entry name" value="ZF_C2H2_AKAP95"/>
    <property type="match status" value="1"/>
</dbReference>
<evidence type="ECO:0000256" key="7">
    <source>
        <dbReference type="ARBA" id="ARBA00023125"/>
    </source>
</evidence>
<dbReference type="GO" id="GO:0032784">
    <property type="term" value="P:regulation of DNA-templated transcription elongation"/>
    <property type="evidence" value="ECO:0007669"/>
    <property type="project" value="TreeGrafter"/>
</dbReference>
<evidence type="ECO:0000256" key="1">
    <source>
        <dbReference type="ARBA" id="ARBA00004123"/>
    </source>
</evidence>
<comment type="subcellular location">
    <subcellularLocation>
        <location evidence="1">Nucleus</location>
    </subcellularLocation>
</comment>
<keyword evidence="15" id="KW-1185">Reference proteome</keyword>
<evidence type="ECO:0000256" key="6">
    <source>
        <dbReference type="ARBA" id="ARBA00022833"/>
    </source>
</evidence>
<evidence type="ECO:0000256" key="11">
    <source>
        <dbReference type="ARBA" id="ARBA00043254"/>
    </source>
</evidence>
<dbReference type="PANTHER" id="PTHR12190:SF1">
    <property type="entry name" value="DBIRD COMPLEX SUBUNIT ZNF326"/>
    <property type="match status" value="1"/>
</dbReference>
<dbReference type="GeneTree" id="ENSGT01120000273243"/>
<feature type="compositionally biased region" description="Acidic residues" evidence="12">
    <location>
        <begin position="293"/>
        <end position="327"/>
    </location>
</feature>
<dbReference type="GO" id="GO:0008270">
    <property type="term" value="F:zinc ion binding"/>
    <property type="evidence" value="ECO:0007669"/>
    <property type="project" value="UniProtKB-KW"/>
</dbReference>
<accession>A0A8C4N7B5</accession>
<dbReference type="Pfam" id="PF04988">
    <property type="entry name" value="AKAP95"/>
    <property type="match status" value="1"/>
</dbReference>
<keyword evidence="2" id="KW-0507">mRNA processing</keyword>
<keyword evidence="8" id="KW-0508">mRNA splicing</keyword>
<keyword evidence="9" id="KW-0539">Nucleus</keyword>
<dbReference type="GO" id="GO:0005634">
    <property type="term" value="C:nucleus"/>
    <property type="evidence" value="ECO:0007669"/>
    <property type="project" value="UniProtKB-SubCell"/>
</dbReference>
<sequence>MYCALCNFNTLEVEEMDTHMESDEHKSSLLLVDKNFPKEKMLSRFLHERIRMLNKKTEIGKLLWEKKHGVSYKTKDALEGMELPDCLQRMDVVRCPACRSHIPALEWEVQAHLQSVRHASYFQDIQNNHFEKIRHIAMNVLSKHRDNLQYERFKKGEDPFAEEILAAEEGEEQKEKKGEQKRKGIAEVKKVIKKTVKTKEQGGEKGKASEKKGTDDREKEQAGKVGSLEEKKVEEKRVEEKSDLQGGEEKNVDDKDASKQEEFQDCGGSDEYEDEEEADEEDEGEFVQGERLGEDEEEEDGEEGEENFEDLAEEEEEEEEEEEQAEV</sequence>